<accession>A0ABN9F5F9</accession>
<evidence type="ECO:0000313" key="5">
    <source>
        <dbReference type="Proteomes" id="UP001162483"/>
    </source>
</evidence>
<feature type="region of interest" description="Disordered" evidence="2">
    <location>
        <begin position="1"/>
        <end position="71"/>
    </location>
</feature>
<evidence type="ECO:0000313" key="4">
    <source>
        <dbReference type="EMBL" id="CAI9592299.1"/>
    </source>
</evidence>
<gene>
    <name evidence="4" type="ORF">SPARVUS_LOCUS11343792</name>
</gene>
<dbReference type="Proteomes" id="UP001162483">
    <property type="component" value="Unassembled WGS sequence"/>
</dbReference>
<evidence type="ECO:0000256" key="1">
    <source>
        <dbReference type="ARBA" id="ARBA00008848"/>
    </source>
</evidence>
<dbReference type="Pfam" id="PF07986">
    <property type="entry name" value="TBCC"/>
    <property type="match status" value="1"/>
</dbReference>
<dbReference type="InterPro" id="IPR027684">
    <property type="entry name" value="TBCC"/>
</dbReference>
<proteinExistence type="inferred from homology"/>
<dbReference type="PROSITE" id="PS51329">
    <property type="entry name" value="C_CAP_COFACTOR_C"/>
    <property type="match status" value="1"/>
</dbReference>
<evidence type="ECO:0000256" key="2">
    <source>
        <dbReference type="SAM" id="MobiDB-lite"/>
    </source>
</evidence>
<dbReference type="InterPro" id="IPR016098">
    <property type="entry name" value="CAP/MinC_C"/>
</dbReference>
<organism evidence="4 5">
    <name type="scientific">Staurois parvus</name>
    <dbReference type="NCBI Taxonomy" id="386267"/>
    <lineage>
        <taxon>Eukaryota</taxon>
        <taxon>Metazoa</taxon>
        <taxon>Chordata</taxon>
        <taxon>Craniata</taxon>
        <taxon>Vertebrata</taxon>
        <taxon>Euteleostomi</taxon>
        <taxon>Amphibia</taxon>
        <taxon>Batrachia</taxon>
        <taxon>Anura</taxon>
        <taxon>Neobatrachia</taxon>
        <taxon>Ranoidea</taxon>
        <taxon>Ranidae</taxon>
        <taxon>Staurois</taxon>
    </lineage>
</organism>
<sequence length="213" mass="24125">CARRHHRSPTHYAQPGQGHPSPTRGPVRLPGSLRPGAVHGRPGDLSEGRPTEPTAGLYHHPERQPRHPAPQELSGCRVLCGPVSTSIFVDNCRDCLFAFPCQQLRTHTTRDSRFYLHVTSRAIIEDCTNLRFSPFTWSYPEILEDYRLSGLDRSRNNWDQVDDFNWLAMGVKSPNWSVIPEEERVTTGSETSYCAVFTGGPQLHFTYIEINMP</sequence>
<protein>
    <recommendedName>
        <fullName evidence="3">C-CAP/cofactor C-like domain-containing protein</fullName>
    </recommendedName>
</protein>
<dbReference type="EMBL" id="CATNWA010016393">
    <property type="protein sequence ID" value="CAI9592299.1"/>
    <property type="molecule type" value="Genomic_DNA"/>
</dbReference>
<evidence type="ECO:0000259" key="3">
    <source>
        <dbReference type="PROSITE" id="PS51329"/>
    </source>
</evidence>
<keyword evidence="5" id="KW-1185">Reference proteome</keyword>
<feature type="compositionally biased region" description="Basic and acidic residues" evidence="2">
    <location>
        <begin position="41"/>
        <end position="50"/>
    </location>
</feature>
<dbReference type="InterPro" id="IPR017901">
    <property type="entry name" value="C-CAP_CF_C-like"/>
</dbReference>
<comment type="caution">
    <text evidence="4">The sequence shown here is derived from an EMBL/GenBank/DDBJ whole genome shotgun (WGS) entry which is preliminary data.</text>
</comment>
<comment type="similarity">
    <text evidence="1">Belongs to the TBCC family.</text>
</comment>
<dbReference type="PANTHER" id="PTHR15139">
    <property type="entry name" value="TUBULIN FOLDING COFACTOR C"/>
    <property type="match status" value="1"/>
</dbReference>
<feature type="domain" description="C-CAP/cofactor C-like" evidence="3">
    <location>
        <begin position="42"/>
        <end position="166"/>
    </location>
</feature>
<reference evidence="4" key="1">
    <citation type="submission" date="2023-05" db="EMBL/GenBank/DDBJ databases">
        <authorList>
            <person name="Stuckert A."/>
        </authorList>
    </citation>
    <scope>NUCLEOTIDE SEQUENCE</scope>
</reference>
<dbReference type="PANTHER" id="PTHR15139:SF0">
    <property type="entry name" value="TUBULIN-SPECIFIC CHAPERONE C"/>
    <property type="match status" value="1"/>
</dbReference>
<dbReference type="InterPro" id="IPR012945">
    <property type="entry name" value="Tubulin-bd_cofactor_C_dom"/>
</dbReference>
<feature type="non-terminal residue" evidence="4">
    <location>
        <position position="1"/>
    </location>
</feature>
<dbReference type="Gene3D" id="2.160.20.70">
    <property type="match status" value="1"/>
</dbReference>
<name>A0ABN9F5F9_9NEOB</name>